<feature type="compositionally biased region" description="Low complexity" evidence="1">
    <location>
        <begin position="97"/>
        <end position="113"/>
    </location>
</feature>
<feature type="region of interest" description="Disordered" evidence="1">
    <location>
        <begin position="994"/>
        <end position="1231"/>
    </location>
</feature>
<feature type="compositionally biased region" description="Polar residues" evidence="1">
    <location>
        <begin position="667"/>
        <end position="685"/>
    </location>
</feature>
<feature type="compositionally biased region" description="Low complexity" evidence="1">
    <location>
        <begin position="1007"/>
        <end position="1018"/>
    </location>
</feature>
<feature type="compositionally biased region" description="Basic and acidic residues" evidence="1">
    <location>
        <begin position="164"/>
        <end position="179"/>
    </location>
</feature>
<feature type="compositionally biased region" description="Basic and acidic residues" evidence="1">
    <location>
        <begin position="878"/>
        <end position="888"/>
    </location>
</feature>
<feature type="compositionally biased region" description="Basic and acidic residues" evidence="1">
    <location>
        <begin position="959"/>
        <end position="968"/>
    </location>
</feature>
<organism evidence="2 3">
    <name type="scientific">Coprinopsis cinerea (strain Okayama-7 / 130 / ATCC MYA-4618 / FGSC 9003)</name>
    <name type="common">Inky cap fungus</name>
    <name type="synonym">Hormographiella aspergillata</name>
    <dbReference type="NCBI Taxonomy" id="240176"/>
    <lineage>
        <taxon>Eukaryota</taxon>
        <taxon>Fungi</taxon>
        <taxon>Dikarya</taxon>
        <taxon>Basidiomycota</taxon>
        <taxon>Agaricomycotina</taxon>
        <taxon>Agaricomycetes</taxon>
        <taxon>Agaricomycetidae</taxon>
        <taxon>Agaricales</taxon>
        <taxon>Agaricineae</taxon>
        <taxon>Psathyrellaceae</taxon>
        <taxon>Coprinopsis</taxon>
    </lineage>
</organism>
<dbReference type="RefSeq" id="XP_001830334.2">
    <property type="nucleotide sequence ID" value="XM_001830282.2"/>
</dbReference>
<feature type="compositionally biased region" description="Acidic residues" evidence="1">
    <location>
        <begin position="1198"/>
        <end position="1209"/>
    </location>
</feature>
<gene>
    <name evidence="2" type="ORF">CC1G_01970</name>
</gene>
<feature type="region of interest" description="Disordered" evidence="1">
    <location>
        <begin position="91"/>
        <end position="504"/>
    </location>
</feature>
<proteinExistence type="predicted"/>
<dbReference type="KEGG" id="cci:CC1G_01970"/>
<feature type="region of interest" description="Disordered" evidence="1">
    <location>
        <begin position="878"/>
        <end position="982"/>
    </location>
</feature>
<feature type="compositionally biased region" description="Low complexity" evidence="1">
    <location>
        <begin position="815"/>
        <end position="825"/>
    </location>
</feature>
<feature type="compositionally biased region" description="Acidic residues" evidence="1">
    <location>
        <begin position="1125"/>
        <end position="1135"/>
    </location>
</feature>
<dbReference type="HOGENOM" id="CLU_274750_0_0_1"/>
<feature type="compositionally biased region" description="Basic and acidic residues" evidence="1">
    <location>
        <begin position="257"/>
        <end position="266"/>
    </location>
</feature>
<feature type="compositionally biased region" description="Acidic residues" evidence="1">
    <location>
        <begin position="826"/>
        <end position="838"/>
    </location>
</feature>
<evidence type="ECO:0000256" key="1">
    <source>
        <dbReference type="SAM" id="MobiDB-lite"/>
    </source>
</evidence>
<dbReference type="AlphaFoldDB" id="A8N653"/>
<feature type="compositionally biased region" description="Acidic residues" evidence="1">
    <location>
        <begin position="386"/>
        <end position="398"/>
    </location>
</feature>
<keyword evidence="3" id="KW-1185">Reference proteome</keyword>
<dbReference type="GeneID" id="6006774"/>
<feature type="compositionally biased region" description="Polar residues" evidence="1">
    <location>
        <begin position="1021"/>
        <end position="1047"/>
    </location>
</feature>
<feature type="compositionally biased region" description="Low complexity" evidence="1">
    <location>
        <begin position="576"/>
        <end position="590"/>
    </location>
</feature>
<name>A8N653_COPC7</name>
<dbReference type="VEuPathDB" id="FungiDB:CC1G_01970"/>
<accession>A8N653</accession>
<feature type="compositionally biased region" description="Polar residues" evidence="1">
    <location>
        <begin position="213"/>
        <end position="231"/>
    </location>
</feature>
<feature type="region of interest" description="Disordered" evidence="1">
    <location>
        <begin position="564"/>
        <end position="722"/>
    </location>
</feature>
<dbReference type="OrthoDB" id="3357439at2759"/>
<feature type="compositionally biased region" description="Acidic residues" evidence="1">
    <location>
        <begin position="794"/>
        <end position="806"/>
    </location>
</feature>
<sequence>MEKGLKRKREEDYPRITYNAGPRTFDRLFKEESLEEMKNVVRKKLGYSKDVSLQLAQLRDARTVDLEDDDDFEAFCSAARTLPVIVVQVTVPNDTGSETPLSPTTRTPTPVTESPKKKRKKRKHTADEAGEASGKKRKSPGDEQTEPPAEVDAPPPRKKKKKDKAKDANGEKTLEKENAAQKNASKSPDKPEKATLVATKDSSKSTDDATTSNPRANSDVATAAQPPSITGKSKKALKEGRDSIVDTSTANAATSGGDKDAEEPPVKPKRKKERKKPSEKAKEGEGLPQKASEKTKERTKGGKPSNDTEEEQADDERGEVELDFLRCPVVNVQIDTPTLEKVTEKPSKVPASEQDAPKQKKGKKKAKEPTPPPAKPTEPSESSSDGSDDNDESSEEETPPAKSSKSKGESKRSSHPGPSTQDRNALDALVEELFRRKALEKQQQQLVDKSVEEVTKPASKVKPAQQKPVEAKDSGSSEQPEPASKRQPKTKKFKPTPAAAKKLKDPEKCHICLRSPNHVRSRCGYVRKAGTQLLRERLAQVQGEECEDPDFKTALIHEIQELIDKKEAKEPLSTKVAASSVSISVPPLSSNPTTGSTAPAAEKQTTKASDAPNKESSVDEPLANTGSKPQAGPTKPTVHTSPQDEGRHSSASDSSDSDETPPLSKQPPAQSNQSITAPLARTSQPRKPPLSLSAKVQPTRVVGHDSDGSSSSEKSPFDAAASLSASLSHLGSAAALDAELDAIIRGPSARIRVAEIASSDSDQNGEENELMEEEPEEEEEVVSRSRHYAGVDSSNEEESDASDDDSGITKPPIVTTSTSHSFSETESPEPSESEDDNIQIERSFHDVNKSASGLEIDRAGDRAVSEALAEDTAVFKLAVEDNGSKESSAESEEERSEESDRPMATRSSKKLPAPSTPLKNSVSRRKDPIEQFETPNRRPTSPIEANFERDVQLQSTPRLMDRMKDRAGRTTPKRPTSSIDKALKLLDSVKEVATATENGLPRRTRSSARLASAASAESFKGTKNTAASAKPTSKAQKPASTASQRPNTRARKAALQMTKEVEESEEEHGEGPAAEGDVALDTWAVLEEASPQEGETSMMDELESMNESVPKMPASSQEPQVNGNEDSENESDDEHEVERVVRQPRPSTHRHSQSFRRLTDIASQGAPFQSQIPTLRPATFEQPKATEDQLFGLNNDSDSSDSDSDDSGSDDDKKSSHIPKTRRAGAATSKR</sequence>
<reference evidence="2 3" key="1">
    <citation type="journal article" date="2010" name="Proc. Natl. Acad. Sci. U.S.A.">
        <title>Insights into evolution of multicellular fungi from the assembled chromosomes of the mushroom Coprinopsis cinerea (Coprinus cinereus).</title>
        <authorList>
            <person name="Stajich J.E."/>
            <person name="Wilke S.K."/>
            <person name="Ahren D."/>
            <person name="Au C.H."/>
            <person name="Birren B.W."/>
            <person name="Borodovsky M."/>
            <person name="Burns C."/>
            <person name="Canback B."/>
            <person name="Casselton L.A."/>
            <person name="Cheng C.K."/>
            <person name="Deng J."/>
            <person name="Dietrich F.S."/>
            <person name="Fargo D.C."/>
            <person name="Farman M.L."/>
            <person name="Gathman A.C."/>
            <person name="Goldberg J."/>
            <person name="Guigo R."/>
            <person name="Hoegger P.J."/>
            <person name="Hooker J.B."/>
            <person name="Huggins A."/>
            <person name="James T.Y."/>
            <person name="Kamada T."/>
            <person name="Kilaru S."/>
            <person name="Kodira C."/>
            <person name="Kues U."/>
            <person name="Kupfer D."/>
            <person name="Kwan H.S."/>
            <person name="Lomsadze A."/>
            <person name="Li W."/>
            <person name="Lilly W.W."/>
            <person name="Ma L.J."/>
            <person name="Mackey A.J."/>
            <person name="Manning G."/>
            <person name="Martin F."/>
            <person name="Muraguchi H."/>
            <person name="Natvig D.O."/>
            <person name="Palmerini H."/>
            <person name="Ramesh M.A."/>
            <person name="Rehmeyer C.J."/>
            <person name="Roe B.A."/>
            <person name="Shenoy N."/>
            <person name="Stanke M."/>
            <person name="Ter-Hovhannisyan V."/>
            <person name="Tunlid A."/>
            <person name="Velagapudi R."/>
            <person name="Vision T.J."/>
            <person name="Zeng Q."/>
            <person name="Zolan M.E."/>
            <person name="Pukkila P.J."/>
        </authorList>
    </citation>
    <scope>NUCLEOTIDE SEQUENCE [LARGE SCALE GENOMIC DNA]</scope>
    <source>
        <strain evidence="3">Okayama-7 / 130 / ATCC MYA-4618 / FGSC 9003</strain>
    </source>
</reference>
<feature type="compositionally biased region" description="Basic and acidic residues" evidence="1">
    <location>
        <begin position="276"/>
        <end position="300"/>
    </location>
</feature>
<evidence type="ECO:0000313" key="2">
    <source>
        <dbReference type="EMBL" id="EAU91481.2"/>
    </source>
</evidence>
<feature type="compositionally biased region" description="Acidic residues" evidence="1">
    <location>
        <begin position="763"/>
        <end position="780"/>
    </location>
</feature>
<feature type="compositionally biased region" description="Basic residues" evidence="1">
    <location>
        <begin position="1216"/>
        <end position="1231"/>
    </location>
</feature>
<dbReference type="Proteomes" id="UP000001861">
    <property type="component" value="Unassembled WGS sequence"/>
</dbReference>
<feature type="compositionally biased region" description="Polar residues" evidence="1">
    <location>
        <begin position="245"/>
        <end position="254"/>
    </location>
</feature>
<dbReference type="EMBL" id="AACS02000003">
    <property type="protein sequence ID" value="EAU91481.2"/>
    <property type="molecule type" value="Genomic_DNA"/>
</dbReference>
<feature type="region of interest" description="Disordered" evidence="1">
    <location>
        <begin position="754"/>
        <end position="854"/>
    </location>
</feature>
<dbReference type="eggNOG" id="ENOG502SU6Q">
    <property type="taxonomic scope" value="Eukaryota"/>
</dbReference>
<dbReference type="OMA" id="YCIALED"/>
<protein>
    <submittedName>
        <fullName evidence="2">Uncharacterized protein</fullName>
    </submittedName>
</protein>
<dbReference type="InParanoid" id="A8N653"/>
<feature type="compositionally biased region" description="Acidic residues" evidence="1">
    <location>
        <begin position="307"/>
        <end position="318"/>
    </location>
</feature>
<evidence type="ECO:0000313" key="3">
    <source>
        <dbReference type="Proteomes" id="UP000001861"/>
    </source>
</evidence>
<comment type="caution">
    <text evidence="2">The sequence shown here is derived from an EMBL/GenBank/DDBJ whole genome shotgun (WGS) entry which is preliminary data.</text>
</comment>